<accession>A0A2V2MXG8</accession>
<evidence type="ECO:0000313" key="1">
    <source>
        <dbReference type="EMBL" id="PWR70930.1"/>
    </source>
</evidence>
<dbReference type="AlphaFoldDB" id="A0A2V2MXG8"/>
<keyword evidence="2" id="KW-1185">Reference proteome</keyword>
<organism evidence="1 2">
    <name type="scientific">Methanospirillum lacunae</name>
    <dbReference type="NCBI Taxonomy" id="668570"/>
    <lineage>
        <taxon>Archaea</taxon>
        <taxon>Methanobacteriati</taxon>
        <taxon>Methanobacteriota</taxon>
        <taxon>Stenosarchaea group</taxon>
        <taxon>Methanomicrobia</taxon>
        <taxon>Methanomicrobiales</taxon>
        <taxon>Methanospirillaceae</taxon>
        <taxon>Methanospirillum</taxon>
    </lineage>
</organism>
<dbReference type="GeneID" id="97547283"/>
<dbReference type="OrthoDB" id="144789at2157"/>
<evidence type="ECO:0000313" key="2">
    <source>
        <dbReference type="Proteomes" id="UP000245657"/>
    </source>
</evidence>
<comment type="caution">
    <text evidence="1">The sequence shown here is derived from an EMBL/GenBank/DDBJ whole genome shotgun (WGS) entry which is preliminary data.</text>
</comment>
<protein>
    <submittedName>
        <fullName evidence="1">Uncharacterized protein</fullName>
    </submittedName>
</protein>
<gene>
    <name evidence="1" type="ORF">DK846_13155</name>
</gene>
<dbReference type="EMBL" id="QGMY01000009">
    <property type="protein sequence ID" value="PWR70930.1"/>
    <property type="molecule type" value="Genomic_DNA"/>
</dbReference>
<sequence length="103" mass="11922">MTETGEGQDITRVILTSDRFRAWIDDRSIGHVRVIKRINFCIIISAIRQIASIQKKDSENSQTIRIYIPRSLMSINSENLQVFIQFARDCGNILIEIIEIEEL</sequence>
<dbReference type="RefSeq" id="WP_109969424.1">
    <property type="nucleotide sequence ID" value="NZ_CP176093.1"/>
</dbReference>
<name>A0A2V2MXG8_9EURY</name>
<dbReference type="Proteomes" id="UP000245657">
    <property type="component" value="Unassembled WGS sequence"/>
</dbReference>
<reference evidence="1 2" key="1">
    <citation type="submission" date="2018-05" db="EMBL/GenBank/DDBJ databases">
        <title>Draft genome of Methanospirillum lacunae Ki8-1.</title>
        <authorList>
            <person name="Dueholm M.S."/>
            <person name="Nielsen P.H."/>
            <person name="Bakmann L.F."/>
            <person name="Otzen D.E."/>
        </authorList>
    </citation>
    <scope>NUCLEOTIDE SEQUENCE [LARGE SCALE GENOMIC DNA]</scope>
    <source>
        <strain evidence="1 2">Ki8-1</strain>
    </source>
</reference>
<proteinExistence type="predicted"/>